<keyword evidence="3" id="KW-1185">Reference proteome</keyword>
<dbReference type="Proteomes" id="UP001620339">
    <property type="component" value="Unassembled WGS sequence"/>
</dbReference>
<feature type="chain" id="PRO_5047385367" description="MipA/OmpV family protein" evidence="1">
    <location>
        <begin position="25"/>
        <end position="235"/>
    </location>
</feature>
<organism evidence="2 3">
    <name type="scientific">Rhodanobacter hydrolyticus</name>
    <dbReference type="NCBI Taxonomy" id="2250595"/>
    <lineage>
        <taxon>Bacteria</taxon>
        <taxon>Pseudomonadati</taxon>
        <taxon>Pseudomonadota</taxon>
        <taxon>Gammaproteobacteria</taxon>
        <taxon>Lysobacterales</taxon>
        <taxon>Rhodanobacteraceae</taxon>
        <taxon>Rhodanobacter</taxon>
    </lineage>
</organism>
<dbReference type="RefSeq" id="WP_404612950.1">
    <property type="nucleotide sequence ID" value="NZ_JADIKK010000008.1"/>
</dbReference>
<feature type="signal peptide" evidence="1">
    <location>
        <begin position="1"/>
        <end position="24"/>
    </location>
</feature>
<dbReference type="EMBL" id="JADIKK010000008">
    <property type="protein sequence ID" value="MFK2876928.1"/>
    <property type="molecule type" value="Genomic_DNA"/>
</dbReference>
<evidence type="ECO:0000256" key="1">
    <source>
        <dbReference type="SAM" id="SignalP"/>
    </source>
</evidence>
<accession>A0ABW8J3S3</accession>
<sequence length="235" mass="25271">MDHRIATKVAAAAALALCVSGAQAADLDLSLHAEAGLGTSQYRIVPNGTWYQVGAADNHVETRGMPWLVGVTGDIVTADRAGLSYHADYLDLGHLTSACQCTTIDADYNHETHLLIANAPTARYVGSGDVHGLKLSLAPYLSFGATRIGVEAGELIYADNWHESVYGWGAGMHLQPRNGSFSTASNIHAAHLLGIYATRDHLTVSYEWAHLQNNLSQRVPPLYVGMHALMVTYSF</sequence>
<keyword evidence="1" id="KW-0732">Signal</keyword>
<evidence type="ECO:0008006" key="4">
    <source>
        <dbReference type="Google" id="ProtNLM"/>
    </source>
</evidence>
<protein>
    <recommendedName>
        <fullName evidence="4">MipA/OmpV family protein</fullName>
    </recommendedName>
</protein>
<reference evidence="2 3" key="1">
    <citation type="submission" date="2020-10" db="EMBL/GenBank/DDBJ databases">
        <title>Phylogeny of dyella-like bacteria.</title>
        <authorList>
            <person name="Fu J."/>
        </authorList>
    </citation>
    <scope>NUCLEOTIDE SEQUENCE [LARGE SCALE GENOMIC DNA]</scope>
    <source>
        <strain evidence="2 3">KACC 19113</strain>
    </source>
</reference>
<proteinExistence type="predicted"/>
<comment type="caution">
    <text evidence="2">The sequence shown here is derived from an EMBL/GenBank/DDBJ whole genome shotgun (WGS) entry which is preliminary data.</text>
</comment>
<gene>
    <name evidence="2" type="ORF">ISP25_07610</name>
</gene>
<evidence type="ECO:0000313" key="3">
    <source>
        <dbReference type="Proteomes" id="UP001620339"/>
    </source>
</evidence>
<name>A0ABW8J3S3_9GAMM</name>
<evidence type="ECO:0000313" key="2">
    <source>
        <dbReference type="EMBL" id="MFK2876928.1"/>
    </source>
</evidence>